<dbReference type="AlphaFoldDB" id="A0A532V0N8"/>
<evidence type="ECO:0000313" key="3">
    <source>
        <dbReference type="Proteomes" id="UP000319619"/>
    </source>
</evidence>
<feature type="transmembrane region" description="Helical" evidence="1">
    <location>
        <begin position="98"/>
        <end position="121"/>
    </location>
</feature>
<sequence length="213" mass="23937">MNVKELHSMEAIDMSENRFQLAGYLAIANAFLFPLSFVIAIVQGILTGVRFGYQGPIYGPSDLVMLVFTAFGIYILLRFKLYLHEHYNYSGIDSLIHASIWWGVLLQIGSLILRGMILLGWPDSELFGRIGMVVFMSISMLTIGVIDIMIAVKLMKIKDTLSDMMKVFLYITLVAGICEVSILLVPISLILIPVTNVVLAMIFLREKHEVEFV</sequence>
<gene>
    <name evidence="2" type="ORF">CEE37_07020</name>
</gene>
<comment type="caution">
    <text evidence="2">The sequence shown here is derived from an EMBL/GenBank/DDBJ whole genome shotgun (WGS) entry which is preliminary data.</text>
</comment>
<evidence type="ECO:0000313" key="2">
    <source>
        <dbReference type="EMBL" id="TKJ40709.1"/>
    </source>
</evidence>
<feature type="transmembrane region" description="Helical" evidence="1">
    <location>
        <begin position="167"/>
        <end position="192"/>
    </location>
</feature>
<reference evidence="2 3" key="1">
    <citation type="submission" date="2017-06" db="EMBL/GenBank/DDBJ databases">
        <title>Novel microbial phyla capable of carbon fixation and sulfur reduction in deep-sea sediments.</title>
        <authorList>
            <person name="Huang J."/>
            <person name="Baker B."/>
            <person name="Wang Y."/>
        </authorList>
    </citation>
    <scope>NUCLEOTIDE SEQUENCE [LARGE SCALE GENOMIC DNA]</scope>
    <source>
        <strain evidence="2">B3_LCP</strain>
    </source>
</reference>
<keyword evidence="1" id="KW-1133">Transmembrane helix</keyword>
<dbReference type="Proteomes" id="UP000319619">
    <property type="component" value="Unassembled WGS sequence"/>
</dbReference>
<keyword evidence="1" id="KW-0472">Membrane</keyword>
<organism evidence="2 3">
    <name type="scientific">candidate division LCP-89 bacterium B3_LCP</name>
    <dbReference type="NCBI Taxonomy" id="2012998"/>
    <lineage>
        <taxon>Bacteria</taxon>
        <taxon>Pseudomonadati</taxon>
        <taxon>Bacteria division LCP-89</taxon>
    </lineage>
</organism>
<dbReference type="EMBL" id="NJBN01000004">
    <property type="protein sequence ID" value="TKJ40709.1"/>
    <property type="molecule type" value="Genomic_DNA"/>
</dbReference>
<accession>A0A532V0N8</accession>
<feature type="transmembrane region" description="Helical" evidence="1">
    <location>
        <begin position="21"/>
        <end position="45"/>
    </location>
</feature>
<proteinExistence type="predicted"/>
<protein>
    <recommendedName>
        <fullName evidence="4">DUF4386 domain-containing protein</fullName>
    </recommendedName>
</protein>
<feature type="transmembrane region" description="Helical" evidence="1">
    <location>
        <begin position="133"/>
        <end position="155"/>
    </location>
</feature>
<keyword evidence="1" id="KW-0812">Transmembrane</keyword>
<name>A0A532V0N8_UNCL8</name>
<evidence type="ECO:0008006" key="4">
    <source>
        <dbReference type="Google" id="ProtNLM"/>
    </source>
</evidence>
<feature type="transmembrane region" description="Helical" evidence="1">
    <location>
        <begin position="57"/>
        <end position="77"/>
    </location>
</feature>
<evidence type="ECO:0000256" key="1">
    <source>
        <dbReference type="SAM" id="Phobius"/>
    </source>
</evidence>